<dbReference type="Proteomes" id="UP000271889">
    <property type="component" value="Unassembled WGS sequence"/>
</dbReference>
<gene>
    <name evidence="1" type="ORF">CGOC_LOCUS5423</name>
</gene>
<evidence type="ECO:0000313" key="2">
    <source>
        <dbReference type="Proteomes" id="UP000271889"/>
    </source>
</evidence>
<feature type="non-terminal residue" evidence="1">
    <location>
        <position position="154"/>
    </location>
</feature>
<keyword evidence="2" id="KW-1185">Reference proteome</keyword>
<accession>A0A3P6S5J5</accession>
<reference evidence="1 2" key="1">
    <citation type="submission" date="2018-11" db="EMBL/GenBank/DDBJ databases">
        <authorList>
            <consortium name="Pathogen Informatics"/>
        </authorList>
    </citation>
    <scope>NUCLEOTIDE SEQUENCE [LARGE SCALE GENOMIC DNA]</scope>
</reference>
<organism evidence="1 2">
    <name type="scientific">Cylicostephanus goldi</name>
    <name type="common">Nematode worm</name>
    <dbReference type="NCBI Taxonomy" id="71465"/>
    <lineage>
        <taxon>Eukaryota</taxon>
        <taxon>Metazoa</taxon>
        <taxon>Ecdysozoa</taxon>
        <taxon>Nematoda</taxon>
        <taxon>Chromadorea</taxon>
        <taxon>Rhabditida</taxon>
        <taxon>Rhabditina</taxon>
        <taxon>Rhabditomorpha</taxon>
        <taxon>Strongyloidea</taxon>
        <taxon>Strongylidae</taxon>
        <taxon>Cylicostephanus</taxon>
    </lineage>
</organism>
<dbReference type="EMBL" id="UYRV01016481">
    <property type="protein sequence ID" value="VDK62045.1"/>
    <property type="molecule type" value="Genomic_DNA"/>
</dbReference>
<evidence type="ECO:0000313" key="1">
    <source>
        <dbReference type="EMBL" id="VDK62045.1"/>
    </source>
</evidence>
<proteinExistence type="predicted"/>
<protein>
    <submittedName>
        <fullName evidence="1">Uncharacterized protein</fullName>
    </submittedName>
</protein>
<name>A0A3P6S5J5_CYLGO</name>
<dbReference type="AlphaFoldDB" id="A0A3P6S5J5"/>
<sequence>MSCESFCNARLTCRDMNAIIERHSSIIGPLLQKVFVGQHSAFTQYPRRCVFKDLIDLTTYLRSRAHYHLQLAVFSRVSFETSLLNRLVEGVRHRHTQFRMIIFYGVDFTCTEDSLAEFLKVTGVASLAIIDSAFPGNLKGFLARHKFQYGQLDV</sequence>